<evidence type="ECO:0000256" key="1">
    <source>
        <dbReference type="SAM" id="Phobius"/>
    </source>
</evidence>
<dbReference type="OrthoDB" id="4554447at2"/>
<gene>
    <name evidence="2" type="ORF">FXF65_01380</name>
</gene>
<dbReference type="EMBL" id="VSFF01000001">
    <property type="protein sequence ID" value="TYC18442.1"/>
    <property type="molecule type" value="Genomic_DNA"/>
</dbReference>
<evidence type="ECO:0000313" key="3">
    <source>
        <dbReference type="Proteomes" id="UP000322634"/>
    </source>
</evidence>
<name>A0A5D0ULD9_9ACTN</name>
<feature type="transmembrane region" description="Helical" evidence="1">
    <location>
        <begin position="144"/>
        <end position="168"/>
    </location>
</feature>
<keyword evidence="1" id="KW-1133">Transmembrane helix</keyword>
<evidence type="ECO:0000313" key="2">
    <source>
        <dbReference type="EMBL" id="TYC18442.1"/>
    </source>
</evidence>
<keyword evidence="1" id="KW-0472">Membrane</keyword>
<dbReference type="Proteomes" id="UP000322634">
    <property type="component" value="Unassembled WGS sequence"/>
</dbReference>
<organism evidence="2 3">
    <name type="scientific">Actinomadura syzygii</name>
    <dbReference type="NCBI Taxonomy" id="1427538"/>
    <lineage>
        <taxon>Bacteria</taxon>
        <taxon>Bacillati</taxon>
        <taxon>Actinomycetota</taxon>
        <taxon>Actinomycetes</taxon>
        <taxon>Streptosporangiales</taxon>
        <taxon>Thermomonosporaceae</taxon>
        <taxon>Actinomadura</taxon>
    </lineage>
</organism>
<sequence length="244" mass="25914">MGFSIAQYQAATDKINVGMTTITNKMGEIPGAVEKAQSHWYVPGWLKDSLAWIGEKLWDLCVWFKDRVLDLLKGVLAPIMFFKYAWDWTGVRGGATGVQGATDPAVLDISRRWEGDANADYLKVIPLQGKAAGRVGSISMQMSLALTTCATAGLAFYVALAIIVYQFISCETAAIAALCSGILSWAGVVGAFTDAGVTAAMIWGAVGTLTAALGAQGAWMVSLKGEASDSSTFPKGHWPDATYD</sequence>
<dbReference type="AlphaFoldDB" id="A0A5D0ULD9"/>
<keyword evidence="1" id="KW-0812">Transmembrane</keyword>
<proteinExistence type="predicted"/>
<accession>A0A5D0ULD9</accession>
<protein>
    <submittedName>
        <fullName evidence="2">Uncharacterized protein</fullName>
    </submittedName>
</protein>
<dbReference type="RefSeq" id="WP_148347675.1">
    <property type="nucleotide sequence ID" value="NZ_JBHSBF010000019.1"/>
</dbReference>
<keyword evidence="3" id="KW-1185">Reference proteome</keyword>
<reference evidence="2 3" key="1">
    <citation type="submission" date="2019-08" db="EMBL/GenBank/DDBJ databases">
        <title>Actinomadura sp. nov. CYP1-5 isolated from mountain soil.</title>
        <authorList>
            <person name="Songsumanus A."/>
            <person name="Kuncharoen N."/>
            <person name="Kudo T."/>
            <person name="Yuki M."/>
            <person name="Igarashi Y."/>
            <person name="Tanasupawat S."/>
        </authorList>
    </citation>
    <scope>NUCLEOTIDE SEQUENCE [LARGE SCALE GENOMIC DNA]</scope>
    <source>
        <strain evidence="2 3">GKU157</strain>
    </source>
</reference>
<feature type="transmembrane region" description="Helical" evidence="1">
    <location>
        <begin position="200"/>
        <end position="221"/>
    </location>
</feature>
<comment type="caution">
    <text evidence="2">The sequence shown here is derived from an EMBL/GenBank/DDBJ whole genome shotgun (WGS) entry which is preliminary data.</text>
</comment>
<feature type="transmembrane region" description="Helical" evidence="1">
    <location>
        <begin position="174"/>
        <end position="193"/>
    </location>
</feature>